<comment type="caution">
    <text evidence="2">The sequence shown here is derived from an EMBL/GenBank/DDBJ whole genome shotgun (WGS) entry which is preliminary data.</text>
</comment>
<dbReference type="PANTHER" id="PTHR35046:SF9">
    <property type="entry name" value="RNA-DIRECTED DNA POLYMERASE"/>
    <property type="match status" value="1"/>
</dbReference>
<accession>A0A371HCR2</accession>
<dbReference type="EMBL" id="QJKJ01002957">
    <property type="protein sequence ID" value="RDY00586.1"/>
    <property type="molecule type" value="Genomic_DNA"/>
</dbReference>
<dbReference type="GO" id="GO:0008270">
    <property type="term" value="F:zinc ion binding"/>
    <property type="evidence" value="ECO:0007669"/>
    <property type="project" value="InterPro"/>
</dbReference>
<name>A0A371HCR2_MUCPR</name>
<dbReference type="AlphaFoldDB" id="A0A371HCR2"/>
<dbReference type="SUPFAM" id="SSF57756">
    <property type="entry name" value="Retrovirus zinc finger-like domains"/>
    <property type="match status" value="1"/>
</dbReference>
<sequence length="185" mass="21448">MRLKEEHIPSNLGSLSRSSSIKCFKCLGKWHIASQCPNKRNMVLGEDENMESEHSQEESLYNSEDESSIPCQGKDLLYIIDSSSYVNVASLRLVEKLNLPALVHSKPYKLEVQYEILCDMVPIEATHILLGRPRQYDRNVIHDGVTNKFYFVYMEQKVTLKLLSPKEVSEDQLKMKIKREKEQKE</sequence>
<evidence type="ECO:0008006" key="4">
    <source>
        <dbReference type="Google" id="ProtNLM"/>
    </source>
</evidence>
<evidence type="ECO:0000256" key="1">
    <source>
        <dbReference type="SAM" id="MobiDB-lite"/>
    </source>
</evidence>
<organism evidence="2 3">
    <name type="scientific">Mucuna pruriens</name>
    <name type="common">Velvet bean</name>
    <name type="synonym">Dolichos pruriens</name>
    <dbReference type="NCBI Taxonomy" id="157652"/>
    <lineage>
        <taxon>Eukaryota</taxon>
        <taxon>Viridiplantae</taxon>
        <taxon>Streptophyta</taxon>
        <taxon>Embryophyta</taxon>
        <taxon>Tracheophyta</taxon>
        <taxon>Spermatophyta</taxon>
        <taxon>Magnoliopsida</taxon>
        <taxon>eudicotyledons</taxon>
        <taxon>Gunneridae</taxon>
        <taxon>Pentapetalae</taxon>
        <taxon>rosids</taxon>
        <taxon>fabids</taxon>
        <taxon>Fabales</taxon>
        <taxon>Fabaceae</taxon>
        <taxon>Papilionoideae</taxon>
        <taxon>50 kb inversion clade</taxon>
        <taxon>NPAAA clade</taxon>
        <taxon>indigoferoid/millettioid clade</taxon>
        <taxon>Phaseoleae</taxon>
        <taxon>Mucuna</taxon>
    </lineage>
</organism>
<evidence type="ECO:0000313" key="2">
    <source>
        <dbReference type="EMBL" id="RDY00586.1"/>
    </source>
</evidence>
<gene>
    <name evidence="2" type="ORF">CR513_16223</name>
</gene>
<proteinExistence type="predicted"/>
<dbReference type="OrthoDB" id="1747743at2759"/>
<protein>
    <recommendedName>
        <fullName evidence="4">CCHC-type domain-containing protein</fullName>
    </recommendedName>
</protein>
<reference evidence="2" key="1">
    <citation type="submission" date="2018-05" db="EMBL/GenBank/DDBJ databases">
        <title>Draft genome of Mucuna pruriens seed.</title>
        <authorList>
            <person name="Nnadi N.E."/>
            <person name="Vos R."/>
            <person name="Hasami M.H."/>
            <person name="Devisetty U.K."/>
            <person name="Aguiy J.C."/>
        </authorList>
    </citation>
    <scope>NUCLEOTIDE SEQUENCE [LARGE SCALE GENOMIC DNA]</scope>
    <source>
        <strain evidence="2">JCA_2017</strain>
    </source>
</reference>
<dbReference type="PANTHER" id="PTHR35046">
    <property type="entry name" value="ZINC KNUCKLE (CCHC-TYPE) FAMILY PROTEIN"/>
    <property type="match status" value="1"/>
</dbReference>
<dbReference type="InterPro" id="IPR036875">
    <property type="entry name" value="Znf_CCHC_sf"/>
</dbReference>
<keyword evidence="3" id="KW-1185">Reference proteome</keyword>
<feature type="region of interest" description="Disordered" evidence="1">
    <location>
        <begin position="48"/>
        <end position="67"/>
    </location>
</feature>
<dbReference type="Proteomes" id="UP000257109">
    <property type="component" value="Unassembled WGS sequence"/>
</dbReference>
<dbReference type="GO" id="GO:0003676">
    <property type="term" value="F:nucleic acid binding"/>
    <property type="evidence" value="ECO:0007669"/>
    <property type="project" value="InterPro"/>
</dbReference>
<evidence type="ECO:0000313" key="3">
    <source>
        <dbReference type="Proteomes" id="UP000257109"/>
    </source>
</evidence>
<feature type="non-terminal residue" evidence="2">
    <location>
        <position position="1"/>
    </location>
</feature>